<comment type="caution">
    <text evidence="2">The sequence shown here is derived from an EMBL/GenBank/DDBJ whole genome shotgun (WGS) entry which is preliminary data.</text>
</comment>
<reference evidence="2 3" key="1">
    <citation type="submission" date="2019-02" db="EMBL/GenBank/DDBJ databases">
        <title>Siculibacillus lacustris gen. nov., sp. nov., a new rosette-forming bacterium isolated from a freshwater crater lake (Lake St. Ana, Romania).</title>
        <authorList>
            <person name="Felfoldi T."/>
            <person name="Marton Z."/>
            <person name="Szabo A."/>
            <person name="Mentes A."/>
            <person name="Boka K."/>
            <person name="Marialigeti K."/>
            <person name="Mathe I."/>
            <person name="Koncz M."/>
            <person name="Schumann P."/>
            <person name="Toth E."/>
        </authorList>
    </citation>
    <scope>NUCLEOTIDE SEQUENCE [LARGE SCALE GENOMIC DNA]</scope>
    <source>
        <strain evidence="2 3">SA-279</strain>
    </source>
</reference>
<protein>
    <submittedName>
        <fullName evidence="2">Glycosyltransferase family 1 protein</fullName>
    </submittedName>
</protein>
<dbReference type="SUPFAM" id="SSF53756">
    <property type="entry name" value="UDP-Glycosyltransferase/glycogen phosphorylase"/>
    <property type="match status" value="1"/>
</dbReference>
<name>A0A4Q9VIM8_9HYPH</name>
<keyword evidence="2" id="KW-0808">Transferase</keyword>
<dbReference type="AlphaFoldDB" id="A0A4Q9VIM8"/>
<evidence type="ECO:0000313" key="3">
    <source>
        <dbReference type="Proteomes" id="UP000292781"/>
    </source>
</evidence>
<dbReference type="OrthoDB" id="9790710at2"/>
<dbReference type="PANTHER" id="PTHR12526">
    <property type="entry name" value="GLYCOSYLTRANSFERASE"/>
    <property type="match status" value="1"/>
</dbReference>
<sequence length="381" mass="41158">MTDHSGERVVFAQLSNFSNTNALLDRHLGQFLDGRRLDVVRIWPIFRRNPLWLAIGVIAALWYHGLGRLKERGALIEAIIKTPIFFRLASFIARRKIAAQGPAYAVLQTQGLFDAGVPDTPLVVYTDDVILNPVNAAYLTSELLPGEIALERRLYAHADRIAVAATHVARSLEAQYGIGADKVVTVLMGANVPSDTGATDLSLARYAARRILFVGIDWPRKGGPDLVAAFRRLAPRFPDARLVIAGASPPLDDPAIEVLGSVAPERVAALMDGCSIFCMPSRAEPFGIATVEAARHGLPSIGTTTGGFADTVIDGRTGLLIPPGDVDALEAALTRLLADPELCRTMGRDAAEWATRRFDWRSVSKHLADVIDDAAHARHAA</sequence>
<dbReference type="CDD" id="cd03801">
    <property type="entry name" value="GT4_PimA-like"/>
    <property type="match status" value="1"/>
</dbReference>
<keyword evidence="3" id="KW-1185">Reference proteome</keyword>
<dbReference type="Gene3D" id="3.40.50.2000">
    <property type="entry name" value="Glycogen Phosphorylase B"/>
    <property type="match status" value="2"/>
</dbReference>
<proteinExistence type="predicted"/>
<feature type="transmembrane region" description="Helical" evidence="1">
    <location>
        <begin position="50"/>
        <end position="66"/>
    </location>
</feature>
<evidence type="ECO:0000256" key="1">
    <source>
        <dbReference type="SAM" id="Phobius"/>
    </source>
</evidence>
<accession>A0A4Q9VIM8</accession>
<dbReference type="Pfam" id="PF13692">
    <property type="entry name" value="Glyco_trans_1_4"/>
    <property type="match status" value="1"/>
</dbReference>
<gene>
    <name evidence="2" type="ORF">EYW49_16745</name>
</gene>
<keyword evidence="1" id="KW-0472">Membrane</keyword>
<keyword evidence="1" id="KW-0812">Transmembrane</keyword>
<keyword evidence="1" id="KW-1133">Transmembrane helix</keyword>
<organism evidence="2 3">
    <name type="scientific">Siculibacillus lacustris</name>
    <dbReference type="NCBI Taxonomy" id="1549641"/>
    <lineage>
        <taxon>Bacteria</taxon>
        <taxon>Pseudomonadati</taxon>
        <taxon>Pseudomonadota</taxon>
        <taxon>Alphaproteobacteria</taxon>
        <taxon>Hyphomicrobiales</taxon>
        <taxon>Ancalomicrobiaceae</taxon>
        <taxon>Siculibacillus</taxon>
    </lineage>
</organism>
<dbReference type="RefSeq" id="WP_131310777.1">
    <property type="nucleotide sequence ID" value="NZ_SJFN01000028.1"/>
</dbReference>
<evidence type="ECO:0000313" key="2">
    <source>
        <dbReference type="EMBL" id="TBW35098.1"/>
    </source>
</evidence>
<dbReference type="EMBL" id="SJFN01000028">
    <property type="protein sequence ID" value="TBW35098.1"/>
    <property type="molecule type" value="Genomic_DNA"/>
</dbReference>
<dbReference type="Proteomes" id="UP000292781">
    <property type="component" value="Unassembled WGS sequence"/>
</dbReference>
<dbReference type="GO" id="GO:0016740">
    <property type="term" value="F:transferase activity"/>
    <property type="evidence" value="ECO:0007669"/>
    <property type="project" value="UniProtKB-KW"/>
</dbReference>